<evidence type="ECO:0000256" key="7">
    <source>
        <dbReference type="ARBA" id="ARBA00024033"/>
    </source>
</evidence>
<comment type="similarity">
    <text evidence="7">Belongs to the glycosyltransferase 87 family.</text>
</comment>
<feature type="transmembrane region" description="Helical" evidence="8">
    <location>
        <begin position="365"/>
        <end position="382"/>
    </location>
</feature>
<evidence type="ECO:0000256" key="1">
    <source>
        <dbReference type="ARBA" id="ARBA00004651"/>
    </source>
</evidence>
<name>A0ABM8GMC4_9MICO</name>
<organism evidence="9 10">
    <name type="scientific">Frondihabitans sucicola</name>
    <dbReference type="NCBI Taxonomy" id="1268041"/>
    <lineage>
        <taxon>Bacteria</taxon>
        <taxon>Bacillati</taxon>
        <taxon>Actinomycetota</taxon>
        <taxon>Actinomycetes</taxon>
        <taxon>Micrococcales</taxon>
        <taxon>Microbacteriaceae</taxon>
        <taxon>Frondihabitans</taxon>
    </lineage>
</organism>
<proteinExistence type="inferred from homology"/>
<evidence type="ECO:0000256" key="3">
    <source>
        <dbReference type="ARBA" id="ARBA00022679"/>
    </source>
</evidence>
<dbReference type="Proteomes" id="UP001321486">
    <property type="component" value="Chromosome"/>
</dbReference>
<evidence type="ECO:0000256" key="8">
    <source>
        <dbReference type="SAM" id="Phobius"/>
    </source>
</evidence>
<feature type="transmembrane region" description="Helical" evidence="8">
    <location>
        <begin position="258"/>
        <end position="282"/>
    </location>
</feature>
<evidence type="ECO:0000256" key="6">
    <source>
        <dbReference type="ARBA" id="ARBA00023136"/>
    </source>
</evidence>
<keyword evidence="10" id="KW-1185">Reference proteome</keyword>
<evidence type="ECO:0000256" key="2">
    <source>
        <dbReference type="ARBA" id="ARBA00022475"/>
    </source>
</evidence>
<feature type="transmembrane region" description="Helical" evidence="8">
    <location>
        <begin position="33"/>
        <end position="53"/>
    </location>
</feature>
<evidence type="ECO:0000313" key="9">
    <source>
        <dbReference type="EMBL" id="BDZ49567.1"/>
    </source>
</evidence>
<feature type="transmembrane region" description="Helical" evidence="8">
    <location>
        <begin position="185"/>
        <end position="208"/>
    </location>
</feature>
<evidence type="ECO:0008006" key="11">
    <source>
        <dbReference type="Google" id="ProtNLM"/>
    </source>
</evidence>
<feature type="transmembrane region" description="Helical" evidence="8">
    <location>
        <begin position="220"/>
        <end position="252"/>
    </location>
</feature>
<feature type="transmembrane region" description="Helical" evidence="8">
    <location>
        <begin position="60"/>
        <end position="79"/>
    </location>
</feature>
<dbReference type="EMBL" id="AP027732">
    <property type="protein sequence ID" value="BDZ49567.1"/>
    <property type="molecule type" value="Genomic_DNA"/>
</dbReference>
<sequence>MRTFLGLLGVTILAATVGWGVHALGFYVAGIGHSFQLWTLVCWALFIGAFLLLRRVPAKSVTVVVLVGAALVGGAAVSGPPNTSTDSARYAWDGIVQDHGLSPYEHTPNSRVTESLRTPWLFPATVTTSAGKETCTGTRVFSTHEYGSHERLCTTINRPSVLTIYPAAAELYFAAVRGVVAVDAAYWPLQAAGLILSLAITVGLLVILRRRSLDPRWAALWAWCPLVASEGITNSHIDLLAAGFALVATALVAGGRRWFGGIALGAAIATKLIPIVAAPALLRRQPAKIIVGAAATFVLLYVPYLLSTGPKVLGYLPGYLSEEGVDDGSGFALVYLFVHGKATTVVAVLILLVVAVIVWRTTDPAAPWLGQLVMIGTFLFVLSPRYPWYALLLVPFVALTGRWEWLAVALAISVRQFWPFAYVRASTLGVALLIIVIVSIHRSGPGWWGRIRERARDEWALLRRRPLPAPGVRQ</sequence>
<evidence type="ECO:0000256" key="4">
    <source>
        <dbReference type="ARBA" id="ARBA00022692"/>
    </source>
</evidence>
<dbReference type="Pfam" id="PF09594">
    <property type="entry name" value="GT87"/>
    <property type="match status" value="1"/>
</dbReference>
<feature type="transmembrane region" description="Helical" evidence="8">
    <location>
        <begin position="421"/>
        <end position="440"/>
    </location>
</feature>
<evidence type="ECO:0000256" key="5">
    <source>
        <dbReference type="ARBA" id="ARBA00022989"/>
    </source>
</evidence>
<keyword evidence="2" id="KW-1003">Cell membrane</keyword>
<gene>
    <name evidence="9" type="ORF">GCM10025867_18080</name>
</gene>
<keyword evidence="3" id="KW-0808">Transferase</keyword>
<keyword evidence="5 8" id="KW-1133">Transmembrane helix</keyword>
<feature type="transmembrane region" description="Helical" evidence="8">
    <location>
        <begin position="332"/>
        <end position="358"/>
    </location>
</feature>
<evidence type="ECO:0000313" key="10">
    <source>
        <dbReference type="Proteomes" id="UP001321486"/>
    </source>
</evidence>
<dbReference type="InterPro" id="IPR018584">
    <property type="entry name" value="GT87"/>
</dbReference>
<feature type="transmembrane region" description="Helical" evidence="8">
    <location>
        <begin position="388"/>
        <end position="414"/>
    </location>
</feature>
<reference evidence="10" key="1">
    <citation type="journal article" date="2019" name="Int. J. Syst. Evol. Microbiol.">
        <title>The Global Catalogue of Microorganisms (GCM) 10K type strain sequencing project: providing services to taxonomists for standard genome sequencing and annotation.</title>
        <authorList>
            <consortium name="The Broad Institute Genomics Platform"/>
            <consortium name="The Broad Institute Genome Sequencing Center for Infectious Disease"/>
            <person name="Wu L."/>
            <person name="Ma J."/>
        </authorList>
    </citation>
    <scope>NUCLEOTIDE SEQUENCE [LARGE SCALE GENOMIC DNA]</scope>
    <source>
        <strain evidence="10">NBRC 108728</strain>
    </source>
</reference>
<dbReference type="RefSeq" id="WP_286346330.1">
    <property type="nucleotide sequence ID" value="NZ_AP027732.1"/>
</dbReference>
<keyword evidence="6 8" id="KW-0472">Membrane</keyword>
<feature type="transmembrane region" description="Helical" evidence="8">
    <location>
        <begin position="289"/>
        <end position="306"/>
    </location>
</feature>
<comment type="subcellular location">
    <subcellularLocation>
        <location evidence="1">Cell membrane</location>
        <topology evidence="1">Multi-pass membrane protein</topology>
    </subcellularLocation>
</comment>
<protein>
    <recommendedName>
        <fullName evidence="11">DUF2029 domain-containing protein</fullName>
    </recommendedName>
</protein>
<keyword evidence="4 8" id="KW-0812">Transmembrane</keyword>
<accession>A0ABM8GMC4</accession>